<evidence type="ECO:0000313" key="4">
    <source>
        <dbReference type="EMBL" id="KAL0449595.1"/>
    </source>
</evidence>
<dbReference type="InterPro" id="IPR000953">
    <property type="entry name" value="Chromo/chromo_shadow_dom"/>
</dbReference>
<sequence length="457" mass="50231">MVLLSVLALPDFNETFNVTTDASSSAVGAVLSQEGRPLAFFSKKLTGRMRVSSMYIREMYAITVAVKKWRQYLLVADALSGVPDLASFHAISVVSTDFVSRLREFLAQLLQTDPVHTVFADPSLTWREGLPYRGLRLYMLPDSGLISELLAEFHALPLGGHSGAKATLSSKFAHFIAFPSGFIASSLASVFKAEIYRLHGAPKLIPPQTEVLNRCLKTYMRYFVSDEPKLWVKFLPLAEFWYNSAHHSAIGMPPFQALYGRPPPSLPGYSVGNTKIAALDDMMTQRQTVLATLRVPPKISGSLGFSKIGEKILGPISYPPPSQSGGVQTQTAPCCSDPPCIPCSRLRPCHGDPQTQVCPLHDFPIFVSSAEEPERILSRRVTSTSEQELLVQWKGTSEMEATWEPISSLTERFPISSLVEKAFLDGVGIVASNGSVGPTVENGRPKRRNELPARYRT</sequence>
<accession>A0AAW2XBT0</accession>
<evidence type="ECO:0000256" key="2">
    <source>
        <dbReference type="SAM" id="MobiDB-lite"/>
    </source>
</evidence>
<dbReference type="GO" id="GO:0003824">
    <property type="term" value="F:catalytic activity"/>
    <property type="evidence" value="ECO:0007669"/>
    <property type="project" value="UniProtKB-KW"/>
</dbReference>
<dbReference type="GO" id="GO:0003676">
    <property type="term" value="F:nucleic acid binding"/>
    <property type="evidence" value="ECO:0007669"/>
    <property type="project" value="InterPro"/>
</dbReference>
<dbReference type="SUPFAM" id="SSF54160">
    <property type="entry name" value="Chromo domain-like"/>
    <property type="match status" value="1"/>
</dbReference>
<evidence type="ECO:0000256" key="1">
    <source>
        <dbReference type="ARBA" id="ARBA00023268"/>
    </source>
</evidence>
<proteinExistence type="predicted"/>
<dbReference type="SUPFAM" id="SSF53098">
    <property type="entry name" value="Ribonuclease H-like"/>
    <property type="match status" value="1"/>
</dbReference>
<dbReference type="PROSITE" id="PS50013">
    <property type="entry name" value="CHROMO_2"/>
    <property type="match status" value="1"/>
</dbReference>
<keyword evidence="1" id="KW-0511">Multifunctional enzyme</keyword>
<protein>
    <submittedName>
        <fullName evidence="4">Retrovirus-related Pol polyprotein from transposon gypsy</fullName>
    </submittedName>
</protein>
<feature type="domain" description="Chromo" evidence="3">
    <location>
        <begin position="371"/>
        <end position="409"/>
    </location>
</feature>
<reference evidence="4" key="2">
    <citation type="journal article" date="2024" name="Plant">
        <title>Genomic evolution and insights into agronomic trait innovations of Sesamum species.</title>
        <authorList>
            <person name="Miao H."/>
            <person name="Wang L."/>
            <person name="Qu L."/>
            <person name="Liu H."/>
            <person name="Sun Y."/>
            <person name="Le M."/>
            <person name="Wang Q."/>
            <person name="Wei S."/>
            <person name="Zheng Y."/>
            <person name="Lin W."/>
            <person name="Duan Y."/>
            <person name="Cao H."/>
            <person name="Xiong S."/>
            <person name="Wang X."/>
            <person name="Wei L."/>
            <person name="Li C."/>
            <person name="Ma Q."/>
            <person name="Ju M."/>
            <person name="Zhao R."/>
            <person name="Li G."/>
            <person name="Mu C."/>
            <person name="Tian Q."/>
            <person name="Mei H."/>
            <person name="Zhang T."/>
            <person name="Gao T."/>
            <person name="Zhang H."/>
        </authorList>
    </citation>
    <scope>NUCLEOTIDE SEQUENCE</scope>
    <source>
        <strain evidence="4">KEN1</strain>
    </source>
</reference>
<dbReference type="PANTHER" id="PTHR37984:SF5">
    <property type="entry name" value="PROTEIN NYNRIN-LIKE"/>
    <property type="match status" value="1"/>
</dbReference>
<dbReference type="InterPro" id="IPR043502">
    <property type="entry name" value="DNA/RNA_pol_sf"/>
</dbReference>
<dbReference type="Gene3D" id="3.30.420.10">
    <property type="entry name" value="Ribonuclease H-like superfamily/Ribonuclease H"/>
    <property type="match status" value="1"/>
</dbReference>
<feature type="compositionally biased region" description="Basic and acidic residues" evidence="2">
    <location>
        <begin position="448"/>
        <end position="457"/>
    </location>
</feature>
<dbReference type="PANTHER" id="PTHR37984">
    <property type="entry name" value="PROTEIN CBG26694"/>
    <property type="match status" value="1"/>
</dbReference>
<name>A0AAW2XBT0_9LAMI</name>
<dbReference type="SMART" id="SM00298">
    <property type="entry name" value="CHROMO"/>
    <property type="match status" value="1"/>
</dbReference>
<dbReference type="AlphaFoldDB" id="A0AAW2XBT0"/>
<dbReference type="InterPro" id="IPR036397">
    <property type="entry name" value="RNaseH_sf"/>
</dbReference>
<dbReference type="Gene3D" id="3.10.20.370">
    <property type="match status" value="1"/>
</dbReference>
<feature type="region of interest" description="Disordered" evidence="2">
    <location>
        <begin position="434"/>
        <end position="457"/>
    </location>
</feature>
<dbReference type="SUPFAM" id="SSF56672">
    <property type="entry name" value="DNA/RNA polymerases"/>
    <property type="match status" value="1"/>
</dbReference>
<dbReference type="InterPro" id="IPR050951">
    <property type="entry name" value="Retrovirus_Pol_polyprotein"/>
</dbReference>
<reference evidence="4" key="1">
    <citation type="submission" date="2020-06" db="EMBL/GenBank/DDBJ databases">
        <authorList>
            <person name="Li T."/>
            <person name="Hu X."/>
            <person name="Zhang T."/>
            <person name="Song X."/>
            <person name="Zhang H."/>
            <person name="Dai N."/>
            <person name="Sheng W."/>
            <person name="Hou X."/>
            <person name="Wei L."/>
        </authorList>
    </citation>
    <scope>NUCLEOTIDE SEQUENCE</scope>
    <source>
        <strain evidence="4">KEN1</strain>
        <tissue evidence="4">Leaf</tissue>
    </source>
</reference>
<evidence type="ECO:0000259" key="3">
    <source>
        <dbReference type="PROSITE" id="PS50013"/>
    </source>
</evidence>
<dbReference type="InterPro" id="IPR023780">
    <property type="entry name" value="Chromo_domain"/>
</dbReference>
<comment type="caution">
    <text evidence="4">The sequence shown here is derived from an EMBL/GenBank/DDBJ whole genome shotgun (WGS) entry which is preliminary data.</text>
</comment>
<gene>
    <name evidence="4" type="ORF">Slati_1515900</name>
</gene>
<dbReference type="InterPro" id="IPR041577">
    <property type="entry name" value="RT_RNaseH_2"/>
</dbReference>
<dbReference type="InterPro" id="IPR012337">
    <property type="entry name" value="RNaseH-like_sf"/>
</dbReference>
<dbReference type="EMBL" id="JACGWN010000005">
    <property type="protein sequence ID" value="KAL0449595.1"/>
    <property type="molecule type" value="Genomic_DNA"/>
</dbReference>
<dbReference type="InterPro" id="IPR016197">
    <property type="entry name" value="Chromo-like_dom_sf"/>
</dbReference>
<dbReference type="Pfam" id="PF00385">
    <property type="entry name" value="Chromo"/>
    <property type="match status" value="1"/>
</dbReference>
<dbReference type="Gene3D" id="2.40.50.40">
    <property type="match status" value="1"/>
</dbReference>
<organism evidence="4">
    <name type="scientific">Sesamum latifolium</name>
    <dbReference type="NCBI Taxonomy" id="2727402"/>
    <lineage>
        <taxon>Eukaryota</taxon>
        <taxon>Viridiplantae</taxon>
        <taxon>Streptophyta</taxon>
        <taxon>Embryophyta</taxon>
        <taxon>Tracheophyta</taxon>
        <taxon>Spermatophyta</taxon>
        <taxon>Magnoliopsida</taxon>
        <taxon>eudicotyledons</taxon>
        <taxon>Gunneridae</taxon>
        <taxon>Pentapetalae</taxon>
        <taxon>asterids</taxon>
        <taxon>lamiids</taxon>
        <taxon>Lamiales</taxon>
        <taxon>Pedaliaceae</taxon>
        <taxon>Sesamum</taxon>
    </lineage>
</organism>
<dbReference type="Pfam" id="PF17919">
    <property type="entry name" value="RT_RNaseH_2"/>
    <property type="match status" value="1"/>
</dbReference>